<name>A0ACB8TSZ5_9APHY</name>
<gene>
    <name evidence="1" type="ORF">BDY19DRAFT_458827</name>
</gene>
<protein>
    <submittedName>
        <fullName evidence="1">Uncharacterized protein</fullName>
    </submittedName>
</protein>
<reference evidence="1" key="1">
    <citation type="journal article" date="2021" name="Environ. Microbiol.">
        <title>Gene family expansions and transcriptome signatures uncover fungal adaptations to wood decay.</title>
        <authorList>
            <person name="Hage H."/>
            <person name="Miyauchi S."/>
            <person name="Viragh M."/>
            <person name="Drula E."/>
            <person name="Min B."/>
            <person name="Chaduli D."/>
            <person name="Navarro D."/>
            <person name="Favel A."/>
            <person name="Norest M."/>
            <person name="Lesage-Meessen L."/>
            <person name="Balint B."/>
            <person name="Merenyi Z."/>
            <person name="de Eugenio L."/>
            <person name="Morin E."/>
            <person name="Martinez A.T."/>
            <person name="Baldrian P."/>
            <person name="Stursova M."/>
            <person name="Martinez M.J."/>
            <person name="Novotny C."/>
            <person name="Magnuson J.K."/>
            <person name="Spatafora J.W."/>
            <person name="Maurice S."/>
            <person name="Pangilinan J."/>
            <person name="Andreopoulos W."/>
            <person name="LaButti K."/>
            <person name="Hundley H."/>
            <person name="Na H."/>
            <person name="Kuo A."/>
            <person name="Barry K."/>
            <person name="Lipzen A."/>
            <person name="Henrissat B."/>
            <person name="Riley R."/>
            <person name="Ahrendt S."/>
            <person name="Nagy L.G."/>
            <person name="Grigoriev I.V."/>
            <person name="Martin F."/>
            <person name="Rosso M.N."/>
        </authorList>
    </citation>
    <scope>NUCLEOTIDE SEQUENCE</scope>
    <source>
        <strain evidence="1">CBS 384.51</strain>
    </source>
</reference>
<dbReference type="EMBL" id="MU274934">
    <property type="protein sequence ID" value="KAI0085162.1"/>
    <property type="molecule type" value="Genomic_DNA"/>
</dbReference>
<dbReference type="Proteomes" id="UP001055072">
    <property type="component" value="Unassembled WGS sequence"/>
</dbReference>
<sequence length="637" mass="67594">MDSSERRSTTRTTSTIKDILTATTVGFPWAFLFSTLLFLTLSVVNVHAYIPALPSNDSTTLGNYSATALLNLNWYKGTYSGNVSYQLVGADSTGYSEGALMGFSELHLLNETTTTPWIALVACDANATNASQEIDIFTAARDRGAVAALLYSVYSERCIINSGYADPQNFDQIMDIFSSPNLVASQTIQTAFRALNQTKYRDFNATLLNATASLVNDSLTNPASLKPNYLFAQLIAANATQGPSAGNNSGDTGNANGMDGSGDGSGSGGGGGGGGGDGNGKSSLAMIILYAITGCVSALFCVVIVSGAIRAIRHPERYGPRAGFGVRDGHYGAPQSRARGLTRAILDTFPVVKFGRAQEGEMIQRGAKDVESASSMDASSNGVGATAGNRRQEGGGEEEERGDVELRELRELPAVGLMMRGEGGECVEGATEEQEVDVTESALASHHVDPSARRASTSSLPSPSLSSPSPLPTPRPRRPQARASMAEASTASATDADLVPDAIGRETCPICIVDFEEGDDLRVLPCEGHHRFHQQCVDPWLLELSSSCPLCRQDFHVLETMMSSDGHGPPEHGDSLEPPHPHFASGTNGSRPLSTAGARLSRYLRLARRTRRRNREGMPHGYDPTNPPMPVAPETSL</sequence>
<keyword evidence="2" id="KW-1185">Reference proteome</keyword>
<evidence type="ECO:0000313" key="2">
    <source>
        <dbReference type="Proteomes" id="UP001055072"/>
    </source>
</evidence>
<evidence type="ECO:0000313" key="1">
    <source>
        <dbReference type="EMBL" id="KAI0085162.1"/>
    </source>
</evidence>
<proteinExistence type="predicted"/>
<organism evidence="1 2">
    <name type="scientific">Irpex rosettiformis</name>
    <dbReference type="NCBI Taxonomy" id="378272"/>
    <lineage>
        <taxon>Eukaryota</taxon>
        <taxon>Fungi</taxon>
        <taxon>Dikarya</taxon>
        <taxon>Basidiomycota</taxon>
        <taxon>Agaricomycotina</taxon>
        <taxon>Agaricomycetes</taxon>
        <taxon>Polyporales</taxon>
        <taxon>Irpicaceae</taxon>
        <taxon>Irpex</taxon>
    </lineage>
</organism>
<accession>A0ACB8TSZ5</accession>
<comment type="caution">
    <text evidence="1">The sequence shown here is derived from an EMBL/GenBank/DDBJ whole genome shotgun (WGS) entry which is preliminary data.</text>
</comment>